<comment type="subunit">
    <text evidence="4">Homodimer.</text>
</comment>
<comment type="catalytic activity">
    <reaction evidence="10">
        <text>D-sedoheptulose 7-phosphate + D-glyceraldehyde 3-phosphate = aldehydo-D-ribose 5-phosphate + D-xylulose 5-phosphate</text>
        <dbReference type="Rhea" id="RHEA:10508"/>
        <dbReference type="ChEBI" id="CHEBI:57483"/>
        <dbReference type="ChEBI" id="CHEBI:57737"/>
        <dbReference type="ChEBI" id="CHEBI:58273"/>
        <dbReference type="ChEBI" id="CHEBI:59776"/>
        <dbReference type="EC" id="2.2.1.1"/>
    </reaction>
</comment>
<dbReference type="PANTHER" id="PTHR43522:SF2">
    <property type="entry name" value="TRANSKETOLASE 1-RELATED"/>
    <property type="match status" value="1"/>
</dbReference>
<dbReference type="GO" id="GO:0006098">
    <property type="term" value="P:pentose-phosphate shunt"/>
    <property type="evidence" value="ECO:0007669"/>
    <property type="project" value="TreeGrafter"/>
</dbReference>
<gene>
    <name evidence="12" type="ORF">JCM21714_467</name>
</gene>
<dbReference type="eggNOG" id="COG0021">
    <property type="taxonomic scope" value="Bacteria"/>
</dbReference>
<dbReference type="InterPro" id="IPR033247">
    <property type="entry name" value="Transketolase_fam"/>
</dbReference>
<comment type="similarity">
    <text evidence="3">Belongs to the transketolase family.</text>
</comment>
<dbReference type="FunFam" id="3.40.50.920:FF:000003">
    <property type="entry name" value="Transketolase"/>
    <property type="match status" value="1"/>
</dbReference>
<proteinExistence type="inferred from homology"/>
<organism evidence="12 13">
    <name type="scientific">Gracilibacillus boraciitolerans JCM 21714</name>
    <dbReference type="NCBI Taxonomy" id="1298598"/>
    <lineage>
        <taxon>Bacteria</taxon>
        <taxon>Bacillati</taxon>
        <taxon>Bacillota</taxon>
        <taxon>Bacilli</taxon>
        <taxon>Bacillales</taxon>
        <taxon>Bacillaceae</taxon>
        <taxon>Gracilibacillus</taxon>
    </lineage>
</organism>
<dbReference type="EMBL" id="BAVS01000001">
    <property type="protein sequence ID" value="GAE91517.1"/>
    <property type="molecule type" value="Genomic_DNA"/>
</dbReference>
<evidence type="ECO:0000256" key="2">
    <source>
        <dbReference type="ARBA" id="ARBA00001964"/>
    </source>
</evidence>
<accession>W4VE94</accession>
<dbReference type="GO" id="GO:0005829">
    <property type="term" value="C:cytosol"/>
    <property type="evidence" value="ECO:0007669"/>
    <property type="project" value="TreeGrafter"/>
</dbReference>
<evidence type="ECO:0000256" key="8">
    <source>
        <dbReference type="ARBA" id="ARBA00022842"/>
    </source>
</evidence>
<evidence type="ECO:0000256" key="9">
    <source>
        <dbReference type="ARBA" id="ARBA00023052"/>
    </source>
</evidence>
<keyword evidence="6" id="KW-0808">Transferase</keyword>
<reference evidence="12 13" key="1">
    <citation type="journal article" date="2014" name="Genome Announc.">
        <title>Draft Genome Sequence of the Boron-Tolerant and Moderately Halotolerant Bacterium Gracilibacillus boraciitolerans JCM 21714T.</title>
        <authorList>
            <person name="Ahmed I."/>
            <person name="Oshima K."/>
            <person name="Suda W."/>
            <person name="Kitamura K."/>
            <person name="Iida T."/>
            <person name="Ohmori Y."/>
            <person name="Fujiwara T."/>
            <person name="Hattori M."/>
            <person name="Ohkuma M."/>
        </authorList>
    </citation>
    <scope>NUCLEOTIDE SEQUENCE [LARGE SCALE GENOMIC DNA]</scope>
    <source>
        <strain evidence="12 13">JCM 21714</strain>
    </source>
</reference>
<keyword evidence="9" id="KW-0786">Thiamine pyrophosphate</keyword>
<dbReference type="GO" id="GO:0046872">
    <property type="term" value="F:metal ion binding"/>
    <property type="evidence" value="ECO:0007669"/>
    <property type="project" value="UniProtKB-KW"/>
</dbReference>
<name>W4VE94_9BACI</name>
<dbReference type="InterPro" id="IPR009014">
    <property type="entry name" value="Transketo_C/PFOR_II"/>
</dbReference>
<dbReference type="EC" id="2.2.1.1" evidence="5"/>
<evidence type="ECO:0000256" key="4">
    <source>
        <dbReference type="ARBA" id="ARBA00011738"/>
    </source>
</evidence>
<comment type="caution">
    <text evidence="12">The sequence shown here is derived from an EMBL/GenBank/DDBJ whole genome shotgun (WGS) entry which is preliminary data.</text>
</comment>
<evidence type="ECO:0000256" key="3">
    <source>
        <dbReference type="ARBA" id="ARBA00007131"/>
    </source>
</evidence>
<dbReference type="Pfam" id="PF22613">
    <property type="entry name" value="Transketolase_C_1"/>
    <property type="match status" value="1"/>
</dbReference>
<keyword evidence="8" id="KW-0460">Magnesium</keyword>
<feature type="domain" description="Transketolase-like C-terminal" evidence="11">
    <location>
        <begin position="15"/>
        <end position="128"/>
    </location>
</feature>
<evidence type="ECO:0000313" key="12">
    <source>
        <dbReference type="EMBL" id="GAE91517.1"/>
    </source>
</evidence>
<comment type="cofactor">
    <cofactor evidence="2">
        <name>thiamine diphosphate</name>
        <dbReference type="ChEBI" id="CHEBI:58937"/>
    </cofactor>
</comment>
<evidence type="ECO:0000256" key="6">
    <source>
        <dbReference type="ARBA" id="ARBA00022679"/>
    </source>
</evidence>
<keyword evidence="7" id="KW-0479">Metal-binding</keyword>
<evidence type="ECO:0000259" key="11">
    <source>
        <dbReference type="Pfam" id="PF22613"/>
    </source>
</evidence>
<dbReference type="STRING" id="1298598.JCM21714_467"/>
<keyword evidence="13" id="KW-1185">Reference proteome</keyword>
<dbReference type="Proteomes" id="UP000019102">
    <property type="component" value="Unassembled WGS sequence"/>
</dbReference>
<dbReference type="PANTHER" id="PTHR43522">
    <property type="entry name" value="TRANSKETOLASE"/>
    <property type="match status" value="1"/>
</dbReference>
<evidence type="ECO:0000256" key="1">
    <source>
        <dbReference type="ARBA" id="ARBA00001946"/>
    </source>
</evidence>
<dbReference type="GO" id="GO:0004802">
    <property type="term" value="F:transketolase activity"/>
    <property type="evidence" value="ECO:0007669"/>
    <property type="project" value="UniProtKB-EC"/>
</dbReference>
<evidence type="ECO:0000256" key="10">
    <source>
        <dbReference type="ARBA" id="ARBA00049473"/>
    </source>
</evidence>
<protein>
    <recommendedName>
        <fullName evidence="5">transketolase</fullName>
        <ecNumber evidence="5">2.2.1.1</ecNumber>
    </recommendedName>
</protein>
<comment type="cofactor">
    <cofactor evidence="1">
        <name>Mg(2+)</name>
        <dbReference type="ChEBI" id="CHEBI:18420"/>
    </cofactor>
</comment>
<dbReference type="InterPro" id="IPR055152">
    <property type="entry name" value="Transketolase-like_C_2"/>
</dbReference>
<evidence type="ECO:0000256" key="5">
    <source>
        <dbReference type="ARBA" id="ARBA00013152"/>
    </source>
</evidence>
<dbReference type="AlphaFoldDB" id="W4VE94"/>
<sequence length="140" mass="15257">MREQLKNAYEGVKKGAYVVSPATKATPDAILIATGSEVQLAIKAQAALKEEGKDVSVVSIPSFDRFDKQDASYKESVLPKAVKNRVGIEMASSFGWERYVGIEGKTIAIDRFGASANGNKVIEEYGFTVENVVKHVNELF</sequence>
<evidence type="ECO:0000313" key="13">
    <source>
        <dbReference type="Proteomes" id="UP000019102"/>
    </source>
</evidence>
<dbReference type="Gene3D" id="3.40.50.920">
    <property type="match status" value="1"/>
</dbReference>
<evidence type="ECO:0000256" key="7">
    <source>
        <dbReference type="ARBA" id="ARBA00022723"/>
    </source>
</evidence>
<dbReference type="SUPFAM" id="SSF52922">
    <property type="entry name" value="TK C-terminal domain-like"/>
    <property type="match status" value="1"/>
</dbReference>